<dbReference type="InterPro" id="IPR001849">
    <property type="entry name" value="PH_domain"/>
</dbReference>
<dbReference type="GO" id="GO:0016773">
    <property type="term" value="F:phosphotransferase activity, alcohol group as acceptor"/>
    <property type="evidence" value="ECO:0007669"/>
    <property type="project" value="UniProtKB-ARBA"/>
</dbReference>
<feature type="compositionally biased region" description="Polar residues" evidence="1">
    <location>
        <begin position="637"/>
        <end position="648"/>
    </location>
</feature>
<sequence>MLMDTPAAQGIVDIVAANSAAGAPIMKSSAALYSSQGELDGLLVLYSDRLEWNELSGNSNMLTISMDALYGATLSPPGKYNFRSFEEASVTNLGVVESTHFTVYTIAAQEGGKRPLCDTWTFKAESKEESATWLSLLRYAIHPAPSRRPTNVLVFLNPVSGKHKSLKLFDTVVRPIFNIGSTQFTLKITESAGYASTFVRTQDLSEYTAVVAVSGDGLLYEIVNGLLARPDWAAHRDLPLGVIPTGTGNGLAKTLDCIWPEQAAVAIVKAQARPLDIMSTTLSTGEVKYWFLSATWAYLADVDIESESIRWAGAARLDVYAVMRLLSLRYYGGRLHYLPAADDEEEAQQALGDTGSACVNGSGTVAGASTAPAKSYGAPAPDSSALVPGDADRTDQGTDMPWGLPPHSFSSPLVRGSPEVPSDSFVAHTQPAVGLHPTLTADIQLPIREGSLPPRWRTIEGPFAKFTAANASWLSGTFLACPMGRFSDGAVDVVYAGVASKWQLLPYMVSPTRDNYMNSEGVKHVRARAFILEPTGLRTTSRNANYLMATQPPLSNGAGDDKARVGRRSQSLSLFSSLRAKSISRSTSVSSVSNSDGLQPQAPVPVRVRSQAYSSYHQQTIGRGSGLMVQGLDATAANDSPRAQSTAPANGGVALRPPSQAAFSLRSETALAAAVMQDPEPSAQPPALTKRVSGSLAATHEPLHEPHTDASAQSARETTPEDASDNECRMVGSDGIMVLDGEEIELGPIKIECLPSLLKVICPPWLCERRNTQVASAAAAAPKAPMHIAGTLSREGSALGFSAA</sequence>
<dbReference type="PANTHER" id="PTHR12358">
    <property type="entry name" value="SPHINGOSINE KINASE"/>
    <property type="match status" value="1"/>
</dbReference>
<comment type="caution">
    <text evidence="4">The sequence shown here is derived from an EMBL/GenBank/DDBJ whole genome shotgun (WGS) entry which is preliminary data.</text>
</comment>
<dbReference type="Proteomes" id="UP001143981">
    <property type="component" value="Unassembled WGS sequence"/>
</dbReference>
<organism evidence="4 5">
    <name type="scientific">Coemansia biformis</name>
    <dbReference type="NCBI Taxonomy" id="1286918"/>
    <lineage>
        <taxon>Eukaryota</taxon>
        <taxon>Fungi</taxon>
        <taxon>Fungi incertae sedis</taxon>
        <taxon>Zoopagomycota</taxon>
        <taxon>Kickxellomycotina</taxon>
        <taxon>Kickxellomycetes</taxon>
        <taxon>Kickxellales</taxon>
        <taxon>Kickxellaceae</taxon>
        <taxon>Coemansia</taxon>
    </lineage>
</organism>
<dbReference type="PROSITE" id="PS50146">
    <property type="entry name" value="DAGK"/>
    <property type="match status" value="1"/>
</dbReference>
<dbReference type="Gene3D" id="3.40.50.10330">
    <property type="entry name" value="Probable inorganic polyphosphate/atp-NAD kinase, domain 1"/>
    <property type="match status" value="1"/>
</dbReference>
<dbReference type="GO" id="GO:0005737">
    <property type="term" value="C:cytoplasm"/>
    <property type="evidence" value="ECO:0007669"/>
    <property type="project" value="TreeGrafter"/>
</dbReference>
<dbReference type="GO" id="GO:0046512">
    <property type="term" value="P:sphingosine biosynthetic process"/>
    <property type="evidence" value="ECO:0007669"/>
    <property type="project" value="TreeGrafter"/>
</dbReference>
<accession>A0A9W7Y9Q6</accession>
<dbReference type="InterPro" id="IPR050187">
    <property type="entry name" value="Lipid_Phosphate_FormReg"/>
</dbReference>
<dbReference type="Gene3D" id="2.60.200.40">
    <property type="match status" value="1"/>
</dbReference>
<dbReference type="AlphaFoldDB" id="A0A9W7Y9Q6"/>
<dbReference type="Pfam" id="PF00781">
    <property type="entry name" value="DAGK_cat"/>
    <property type="match status" value="1"/>
</dbReference>
<keyword evidence="5" id="KW-1185">Reference proteome</keyword>
<feature type="region of interest" description="Disordered" evidence="1">
    <location>
        <begin position="701"/>
        <end position="728"/>
    </location>
</feature>
<name>A0A9W7Y9Q6_9FUNG</name>
<feature type="domain" description="PH" evidence="2">
    <location>
        <begin position="101"/>
        <end position="142"/>
    </location>
</feature>
<dbReference type="SUPFAM" id="SSF111331">
    <property type="entry name" value="NAD kinase/diacylglycerol kinase-like"/>
    <property type="match status" value="1"/>
</dbReference>
<dbReference type="PROSITE" id="PS50003">
    <property type="entry name" value="PH_DOMAIN"/>
    <property type="match status" value="1"/>
</dbReference>
<reference evidence="4" key="1">
    <citation type="submission" date="2022-07" db="EMBL/GenBank/DDBJ databases">
        <title>Phylogenomic reconstructions and comparative analyses of Kickxellomycotina fungi.</title>
        <authorList>
            <person name="Reynolds N.K."/>
            <person name="Stajich J.E."/>
            <person name="Barry K."/>
            <person name="Grigoriev I.V."/>
            <person name="Crous P."/>
            <person name="Smith M.E."/>
        </authorList>
    </citation>
    <scope>NUCLEOTIDE SEQUENCE</scope>
    <source>
        <strain evidence="4">BCRC 34381</strain>
    </source>
</reference>
<dbReference type="InterPro" id="IPR016064">
    <property type="entry name" value="NAD/diacylglycerol_kinase_sf"/>
</dbReference>
<evidence type="ECO:0000259" key="3">
    <source>
        <dbReference type="PROSITE" id="PS50146"/>
    </source>
</evidence>
<dbReference type="GO" id="GO:0016020">
    <property type="term" value="C:membrane"/>
    <property type="evidence" value="ECO:0007669"/>
    <property type="project" value="TreeGrafter"/>
</dbReference>
<dbReference type="GO" id="GO:0001727">
    <property type="term" value="F:lipid kinase activity"/>
    <property type="evidence" value="ECO:0007669"/>
    <property type="project" value="UniProtKB-ARBA"/>
</dbReference>
<evidence type="ECO:0000259" key="2">
    <source>
        <dbReference type="PROSITE" id="PS50003"/>
    </source>
</evidence>
<proteinExistence type="predicted"/>
<dbReference type="InterPro" id="IPR001206">
    <property type="entry name" value="Diacylglycerol_kinase_cat_dom"/>
</dbReference>
<feature type="region of interest" description="Disordered" evidence="1">
    <location>
        <begin position="369"/>
        <end position="400"/>
    </location>
</feature>
<evidence type="ECO:0008006" key="6">
    <source>
        <dbReference type="Google" id="ProtNLM"/>
    </source>
</evidence>
<protein>
    <recommendedName>
        <fullName evidence="6">DAGKc domain-containing protein</fullName>
    </recommendedName>
</protein>
<dbReference type="PANTHER" id="PTHR12358:SF31">
    <property type="entry name" value="ACYLGLYCEROL KINASE, MITOCHONDRIAL"/>
    <property type="match status" value="1"/>
</dbReference>
<dbReference type="InterPro" id="IPR017438">
    <property type="entry name" value="ATP-NAD_kinase_N"/>
</dbReference>
<gene>
    <name evidence="4" type="ORF">LPJ61_004218</name>
</gene>
<dbReference type="OrthoDB" id="3853857at2759"/>
<feature type="domain" description="DAGKc" evidence="3">
    <location>
        <begin position="147"/>
        <end position="284"/>
    </location>
</feature>
<dbReference type="SMART" id="SM00046">
    <property type="entry name" value="DAGKc"/>
    <property type="match status" value="1"/>
</dbReference>
<dbReference type="EMBL" id="JANBOI010000895">
    <property type="protein sequence ID" value="KAJ1728106.1"/>
    <property type="molecule type" value="Genomic_DNA"/>
</dbReference>
<feature type="region of interest" description="Disordered" evidence="1">
    <location>
        <begin position="637"/>
        <end position="657"/>
    </location>
</feature>
<evidence type="ECO:0000313" key="4">
    <source>
        <dbReference type="EMBL" id="KAJ1728106.1"/>
    </source>
</evidence>
<evidence type="ECO:0000313" key="5">
    <source>
        <dbReference type="Proteomes" id="UP001143981"/>
    </source>
</evidence>
<evidence type="ECO:0000256" key="1">
    <source>
        <dbReference type="SAM" id="MobiDB-lite"/>
    </source>
</evidence>